<evidence type="ECO:0000259" key="16">
    <source>
        <dbReference type="PROSITE" id="PS50979"/>
    </source>
</evidence>
<organism evidence="17 18">
    <name type="scientific">Endozoicomonas numazuensis</name>
    <dbReference type="NCBI Taxonomy" id="1137799"/>
    <lineage>
        <taxon>Bacteria</taxon>
        <taxon>Pseudomonadati</taxon>
        <taxon>Pseudomonadota</taxon>
        <taxon>Gammaproteobacteria</taxon>
        <taxon>Oceanospirillales</taxon>
        <taxon>Endozoicomonadaceae</taxon>
        <taxon>Endozoicomonas</taxon>
    </lineage>
</organism>
<dbReference type="PROSITE" id="PS50979">
    <property type="entry name" value="BC"/>
    <property type="match status" value="1"/>
</dbReference>
<evidence type="ECO:0000256" key="13">
    <source>
        <dbReference type="PROSITE-ProRule" id="PRU00409"/>
    </source>
</evidence>
<dbReference type="InterPro" id="IPR001882">
    <property type="entry name" value="Biotin_BS"/>
</dbReference>
<comment type="function">
    <text evidence="2">This protein is a component of the acetyl coenzyme A carboxylase complex; first, biotin carboxylase catalyzes the carboxylation of the carrier protein and then the transcarboxylase transfers the carboxyl group to form malonyl-CoA.</text>
</comment>
<evidence type="ECO:0000256" key="3">
    <source>
        <dbReference type="ARBA" id="ARBA00004956"/>
    </source>
</evidence>
<dbReference type="CDD" id="cd06850">
    <property type="entry name" value="biotinyl_domain"/>
    <property type="match status" value="1"/>
</dbReference>
<dbReference type="SUPFAM" id="SSF51230">
    <property type="entry name" value="Single hybrid motif"/>
    <property type="match status" value="1"/>
</dbReference>
<dbReference type="GO" id="GO:0046872">
    <property type="term" value="F:metal ion binding"/>
    <property type="evidence" value="ECO:0007669"/>
    <property type="project" value="InterPro"/>
</dbReference>
<comment type="subunit">
    <text evidence="4">Acetyl-CoA carboxylase is a heterohexamer of biotin carboxyl carrier protein, biotin carboxylase and the two subunits of carboxyl transferase in a 2:2 complex.</text>
</comment>
<dbReference type="eggNOG" id="COG4770">
    <property type="taxonomic scope" value="Bacteria"/>
</dbReference>
<evidence type="ECO:0000313" key="17">
    <source>
        <dbReference type="EMBL" id="KEQ19611.1"/>
    </source>
</evidence>
<dbReference type="PROSITE" id="PS00866">
    <property type="entry name" value="CPSASE_1"/>
    <property type="match status" value="1"/>
</dbReference>
<dbReference type="InterPro" id="IPR011764">
    <property type="entry name" value="Biotin_carboxylation_dom"/>
</dbReference>
<dbReference type="FunFam" id="3.30.470.20:FF:000028">
    <property type="entry name" value="Methylcrotonoyl-CoA carboxylase subunit alpha, mitochondrial"/>
    <property type="match status" value="1"/>
</dbReference>
<keyword evidence="6" id="KW-0436">Ligase</keyword>
<dbReference type="Pfam" id="PF00364">
    <property type="entry name" value="Biotin_lipoyl"/>
    <property type="match status" value="1"/>
</dbReference>
<dbReference type="InterPro" id="IPR016185">
    <property type="entry name" value="PreATP-grasp_dom_sf"/>
</dbReference>
<dbReference type="InterPro" id="IPR011053">
    <property type="entry name" value="Single_hybrid_motif"/>
</dbReference>
<dbReference type="InterPro" id="IPR005482">
    <property type="entry name" value="Biotin_COase_C"/>
</dbReference>
<evidence type="ECO:0000259" key="15">
    <source>
        <dbReference type="PROSITE" id="PS50975"/>
    </source>
</evidence>
<keyword evidence="10" id="KW-0092">Biotin</keyword>
<evidence type="ECO:0000256" key="9">
    <source>
        <dbReference type="ARBA" id="ARBA00022946"/>
    </source>
</evidence>
<evidence type="ECO:0000256" key="5">
    <source>
        <dbReference type="ARBA" id="ARBA00017242"/>
    </source>
</evidence>
<dbReference type="InterPro" id="IPR000089">
    <property type="entry name" value="Biotin_lipoyl"/>
</dbReference>
<dbReference type="SUPFAM" id="SSF52440">
    <property type="entry name" value="PreATP-grasp domain"/>
    <property type="match status" value="1"/>
</dbReference>
<gene>
    <name evidence="17" type="ORF">GZ78_06855</name>
</gene>
<keyword evidence="7 13" id="KW-0547">Nucleotide-binding</keyword>
<dbReference type="Pfam" id="PF02785">
    <property type="entry name" value="Biotin_carb_C"/>
    <property type="match status" value="1"/>
</dbReference>
<name>A0A081NMD8_9GAMM</name>
<protein>
    <recommendedName>
        <fullName evidence="5">Biotin carboxylase</fullName>
    </recommendedName>
    <alternativeName>
        <fullName evidence="11">Acetyl-coenzyme A carboxylase biotin carboxylase subunit A</fullName>
    </alternativeName>
</protein>
<evidence type="ECO:0000256" key="12">
    <source>
        <dbReference type="ARBA" id="ARBA00048600"/>
    </source>
</evidence>
<feature type="domain" description="Lipoyl-binding" evidence="14">
    <location>
        <begin position="571"/>
        <end position="646"/>
    </location>
</feature>
<dbReference type="PANTHER" id="PTHR18866:SF33">
    <property type="entry name" value="METHYLCROTONOYL-COA CARBOXYLASE SUBUNIT ALPHA, MITOCHONDRIAL-RELATED"/>
    <property type="match status" value="1"/>
</dbReference>
<evidence type="ECO:0000256" key="10">
    <source>
        <dbReference type="ARBA" id="ARBA00023267"/>
    </source>
</evidence>
<comment type="pathway">
    <text evidence="3">Lipid metabolism; malonyl-CoA biosynthesis; malonyl-CoA from acetyl-CoA: step 1/1.</text>
</comment>
<sequence>MKHFDKILIANRGEIACRVIATARKLGIKTVAVYSDADYQALHKTLADEAYYIGSSPAQESYLRTDKLIEVAQQSGAQAVHPGYGFLSENAEFAQACHEAGIHFIGPGHEAIRAMGSKSEAKALMEKASVPICPGYHGDDQSDETLTLEAERIGYPLMVKAALGGGGKGMRIIEHAEQLQEGLQAARREARKSFGDDHLLLESYISRPRHVEVQIFFDRHNAGVYLFDRDCSLQRRHQKVIEEAPAPNLPDSMRKSMGEAAVAAGKAIQYRGAGTVEFLVDGERFYFMEMNTRLQVEHPVTEAITRQDLVEWQLAIAAGAPLPLSQEQLQCHGHALEARIYAESPDHDFLPSSGKIMDLQWPQAKNYVRIDTGVQQGDHISSNYDPMLAKLVVWAESREAAIDKMSQALSDYQQAGLSDNRDFLLHLVNEPAFRKAELSTHFIDQYPPTELTPDQIRIALVTAGLLQYDRLSYYGTLPAAPFFSQVTLFYDGKQHTLKINQSRSGYDIQLPDGECFAQIESIEWEADRLTGNLIIGQQTFRYRAVYLPDSKLKLFFPSFSIELDLSGQCLAAHDGSEAMSAPMNGTVCSVMVSEGQQVKAGTALLVMEAMKMEHTINAPCDGIIESVFYQAGDRVDAGSSLMAYKEESDNAA</sequence>
<dbReference type="SUPFAM" id="SSF56059">
    <property type="entry name" value="Glutathione synthetase ATP-binding domain-like"/>
    <property type="match status" value="1"/>
</dbReference>
<dbReference type="Pfam" id="PF00289">
    <property type="entry name" value="Biotin_carb_N"/>
    <property type="match status" value="1"/>
</dbReference>
<evidence type="ECO:0000256" key="4">
    <source>
        <dbReference type="ARBA" id="ARBA00011750"/>
    </source>
</evidence>
<keyword evidence="18" id="KW-1185">Reference proteome</keyword>
<dbReference type="PROSITE" id="PS50975">
    <property type="entry name" value="ATP_GRASP"/>
    <property type="match status" value="1"/>
</dbReference>
<dbReference type="InterPro" id="IPR011761">
    <property type="entry name" value="ATP-grasp"/>
</dbReference>
<reference evidence="17 18" key="1">
    <citation type="submission" date="2014-06" db="EMBL/GenBank/DDBJ databases">
        <title>Whole Genome Sequences of Three Symbiotic Endozoicomonas Bacteria.</title>
        <authorList>
            <person name="Neave M.J."/>
            <person name="Apprill A."/>
            <person name="Voolstra C.R."/>
        </authorList>
    </citation>
    <scope>NUCLEOTIDE SEQUENCE [LARGE SCALE GENOMIC DNA]</scope>
    <source>
        <strain evidence="17 18">DSM 25634</strain>
    </source>
</reference>
<comment type="catalytic activity">
    <reaction evidence="12">
        <text>N(6)-biotinyl-L-lysyl-[protein] + hydrogencarbonate + ATP = N(6)-carboxybiotinyl-L-lysyl-[protein] + ADP + phosphate + H(+)</text>
        <dbReference type="Rhea" id="RHEA:13501"/>
        <dbReference type="Rhea" id="RHEA-COMP:10505"/>
        <dbReference type="Rhea" id="RHEA-COMP:10506"/>
        <dbReference type="ChEBI" id="CHEBI:15378"/>
        <dbReference type="ChEBI" id="CHEBI:17544"/>
        <dbReference type="ChEBI" id="CHEBI:30616"/>
        <dbReference type="ChEBI" id="CHEBI:43474"/>
        <dbReference type="ChEBI" id="CHEBI:83144"/>
        <dbReference type="ChEBI" id="CHEBI:83145"/>
        <dbReference type="ChEBI" id="CHEBI:456216"/>
        <dbReference type="EC" id="6.3.4.14"/>
    </reaction>
</comment>
<dbReference type="AlphaFoldDB" id="A0A081NMD8"/>
<dbReference type="InterPro" id="IPR005479">
    <property type="entry name" value="CPAse_ATP-bd"/>
</dbReference>
<dbReference type="InterPro" id="IPR011054">
    <property type="entry name" value="Rudment_hybrid_motif"/>
</dbReference>
<evidence type="ECO:0000256" key="2">
    <source>
        <dbReference type="ARBA" id="ARBA00003761"/>
    </source>
</evidence>
<accession>A0A081NMD8</accession>
<dbReference type="PANTHER" id="PTHR18866">
    <property type="entry name" value="CARBOXYLASE:PYRUVATE/ACETYL-COA/PROPIONYL-COA CARBOXYLASE"/>
    <property type="match status" value="1"/>
</dbReference>
<evidence type="ECO:0000256" key="7">
    <source>
        <dbReference type="ARBA" id="ARBA00022741"/>
    </source>
</evidence>
<feature type="domain" description="Biotin carboxylation" evidence="16">
    <location>
        <begin position="3"/>
        <end position="448"/>
    </location>
</feature>
<dbReference type="FunFam" id="3.40.50.20:FF:000010">
    <property type="entry name" value="Propionyl-CoA carboxylase subunit alpha"/>
    <property type="match status" value="1"/>
</dbReference>
<dbReference type="InterPro" id="IPR050856">
    <property type="entry name" value="Biotin_carboxylase_complex"/>
</dbReference>
<evidence type="ECO:0000259" key="14">
    <source>
        <dbReference type="PROSITE" id="PS50968"/>
    </source>
</evidence>
<evidence type="ECO:0000256" key="1">
    <source>
        <dbReference type="ARBA" id="ARBA00001953"/>
    </source>
</evidence>
<comment type="cofactor">
    <cofactor evidence="1">
        <name>biotin</name>
        <dbReference type="ChEBI" id="CHEBI:57586"/>
    </cofactor>
</comment>
<dbReference type="GO" id="GO:0005524">
    <property type="term" value="F:ATP binding"/>
    <property type="evidence" value="ECO:0007669"/>
    <property type="project" value="UniProtKB-UniRule"/>
</dbReference>
<dbReference type="EMBL" id="JOKH01000001">
    <property type="protein sequence ID" value="KEQ19611.1"/>
    <property type="molecule type" value="Genomic_DNA"/>
</dbReference>
<dbReference type="PROSITE" id="PS00188">
    <property type="entry name" value="BIOTIN"/>
    <property type="match status" value="1"/>
</dbReference>
<keyword evidence="9" id="KW-0809">Transit peptide</keyword>
<evidence type="ECO:0000256" key="6">
    <source>
        <dbReference type="ARBA" id="ARBA00022598"/>
    </source>
</evidence>
<dbReference type="Gene3D" id="2.40.50.100">
    <property type="match status" value="1"/>
</dbReference>
<dbReference type="FunFam" id="2.40.50.100:FF:000003">
    <property type="entry name" value="Acetyl-CoA carboxylase biotin carboxyl carrier protein"/>
    <property type="match status" value="1"/>
</dbReference>
<dbReference type="InterPro" id="IPR005481">
    <property type="entry name" value="BC-like_N"/>
</dbReference>
<dbReference type="FunFam" id="3.30.1490.20:FF:000003">
    <property type="entry name" value="acetyl-CoA carboxylase isoform X1"/>
    <property type="match status" value="1"/>
</dbReference>
<dbReference type="Gene3D" id="3.30.470.20">
    <property type="entry name" value="ATP-grasp fold, B domain"/>
    <property type="match status" value="1"/>
</dbReference>
<feature type="domain" description="ATP-grasp" evidence="15">
    <location>
        <begin position="122"/>
        <end position="318"/>
    </location>
</feature>
<dbReference type="SMART" id="SM00878">
    <property type="entry name" value="Biotin_carb_C"/>
    <property type="match status" value="1"/>
</dbReference>
<proteinExistence type="predicted"/>
<evidence type="ECO:0000313" key="18">
    <source>
        <dbReference type="Proteomes" id="UP000028073"/>
    </source>
</evidence>
<dbReference type="GO" id="GO:0004075">
    <property type="term" value="F:biotin carboxylase activity"/>
    <property type="evidence" value="ECO:0007669"/>
    <property type="project" value="UniProtKB-EC"/>
</dbReference>
<dbReference type="Proteomes" id="UP000028073">
    <property type="component" value="Unassembled WGS sequence"/>
</dbReference>
<comment type="caution">
    <text evidence="17">The sequence shown here is derived from an EMBL/GenBank/DDBJ whole genome shotgun (WGS) entry which is preliminary data.</text>
</comment>
<evidence type="ECO:0000256" key="8">
    <source>
        <dbReference type="ARBA" id="ARBA00022840"/>
    </source>
</evidence>
<keyword evidence="8 13" id="KW-0067">ATP-binding</keyword>
<dbReference type="SUPFAM" id="SSF51246">
    <property type="entry name" value="Rudiment single hybrid motif"/>
    <property type="match status" value="1"/>
</dbReference>
<dbReference type="PROSITE" id="PS50968">
    <property type="entry name" value="BIOTINYL_LIPOYL"/>
    <property type="match status" value="1"/>
</dbReference>
<dbReference type="Pfam" id="PF02786">
    <property type="entry name" value="CPSase_L_D2"/>
    <property type="match status" value="1"/>
</dbReference>
<dbReference type="STRING" id="1137799.GZ78_06855"/>
<evidence type="ECO:0000256" key="11">
    <source>
        <dbReference type="ARBA" id="ARBA00033786"/>
    </source>
</evidence>
<dbReference type="PROSITE" id="PS00867">
    <property type="entry name" value="CPSASE_2"/>
    <property type="match status" value="1"/>
</dbReference>